<dbReference type="EMBL" id="JBGFUD010002163">
    <property type="protein sequence ID" value="MFH4977241.1"/>
    <property type="molecule type" value="Genomic_DNA"/>
</dbReference>
<reference evidence="1 2" key="1">
    <citation type="submission" date="2024-08" db="EMBL/GenBank/DDBJ databases">
        <title>Gnathostoma spinigerum genome.</title>
        <authorList>
            <person name="Gonzalez-Bertolin B."/>
            <person name="Monzon S."/>
            <person name="Zaballos A."/>
            <person name="Jimenez P."/>
            <person name="Dekumyoy P."/>
            <person name="Varona S."/>
            <person name="Cuesta I."/>
            <person name="Sumanam S."/>
            <person name="Adisakwattana P."/>
            <person name="Gasser R.B."/>
            <person name="Hernandez-Gonzalez A."/>
            <person name="Young N.D."/>
            <person name="Perteguer M.J."/>
        </authorList>
    </citation>
    <scope>NUCLEOTIDE SEQUENCE [LARGE SCALE GENOMIC DNA]</scope>
    <source>
        <strain evidence="1">AL3</strain>
        <tissue evidence="1">Liver</tissue>
    </source>
</reference>
<accession>A0ABD6EC61</accession>
<protein>
    <submittedName>
        <fullName evidence="1">Uncharacterized protein</fullName>
    </submittedName>
</protein>
<evidence type="ECO:0000313" key="2">
    <source>
        <dbReference type="Proteomes" id="UP001608902"/>
    </source>
</evidence>
<sequence length="123" mass="13883">MIFSSAPTSTDLVDISDRRPNEMEVYGEKACCEVLLDEMDSYGLVSAVHDYGKTMNERAVNTLPAVAHRRLPGSVVPYDYEDDLSIVSDTFIYRTEDFHYIDESTTSNNGWCLLHDIALNELP</sequence>
<dbReference type="Proteomes" id="UP001608902">
    <property type="component" value="Unassembled WGS sequence"/>
</dbReference>
<dbReference type="AlphaFoldDB" id="A0ABD6EC61"/>
<name>A0ABD6EC61_9BILA</name>
<proteinExistence type="predicted"/>
<organism evidence="1 2">
    <name type="scientific">Gnathostoma spinigerum</name>
    <dbReference type="NCBI Taxonomy" id="75299"/>
    <lineage>
        <taxon>Eukaryota</taxon>
        <taxon>Metazoa</taxon>
        <taxon>Ecdysozoa</taxon>
        <taxon>Nematoda</taxon>
        <taxon>Chromadorea</taxon>
        <taxon>Rhabditida</taxon>
        <taxon>Spirurina</taxon>
        <taxon>Gnathostomatomorpha</taxon>
        <taxon>Gnathostomatoidea</taxon>
        <taxon>Gnathostomatidae</taxon>
        <taxon>Gnathostoma</taxon>
    </lineage>
</organism>
<evidence type="ECO:0000313" key="1">
    <source>
        <dbReference type="EMBL" id="MFH4977241.1"/>
    </source>
</evidence>
<comment type="caution">
    <text evidence="1">The sequence shown here is derived from an EMBL/GenBank/DDBJ whole genome shotgun (WGS) entry which is preliminary data.</text>
</comment>
<keyword evidence="2" id="KW-1185">Reference proteome</keyword>
<gene>
    <name evidence="1" type="ORF">AB6A40_003950</name>
</gene>